<dbReference type="Pfam" id="PF07690">
    <property type="entry name" value="MFS_1"/>
    <property type="match status" value="1"/>
</dbReference>
<dbReference type="InterPro" id="IPR050189">
    <property type="entry name" value="MFS_Efflux_Transporters"/>
</dbReference>
<evidence type="ECO:0000313" key="9">
    <source>
        <dbReference type="Proteomes" id="UP001501578"/>
    </source>
</evidence>
<feature type="transmembrane region" description="Helical" evidence="6">
    <location>
        <begin position="213"/>
        <end position="233"/>
    </location>
</feature>
<sequence length="403" mass="40693">MPTLAPARPLLDWLAVGSLTAGVFAIVTSEILPIGLLPEIGADFGVSDGVAGLTMTLPGLVAAVAAPAVTLATARVDRRVMLCLLMAVLAVADVLAALARSYEVMLVSRVLVGFTIGGFWSIGAGLAGRIVAARSVATATALIFSAVPLGSVLGVPLGTLFGQLAGWRAAFWALAALAVLVLVALLVLLPPLPAHQVTSARVLLGLLRGRATALALLATALLVLAHFGTYTYVAPFLREVAGLPPAAVSAVLLAYGVAGIAGNFLTGLRRRRSTAAVSGGRVAAAADLTRDPRRVFAVTGALIAAATLLLPLAGDTVAGTVGLLVLWGLAYGAVPVCSQALFLRAAPHAPEAATVLFTSSFQATFAVGALLGGVVVDTWSVSAVMVCGGLVAAVMAMVTFRAR</sequence>
<feature type="transmembrane region" description="Helical" evidence="6">
    <location>
        <begin position="139"/>
        <end position="157"/>
    </location>
</feature>
<feature type="transmembrane region" description="Helical" evidence="6">
    <location>
        <begin position="111"/>
        <end position="132"/>
    </location>
</feature>
<keyword evidence="9" id="KW-1185">Reference proteome</keyword>
<dbReference type="InterPro" id="IPR020846">
    <property type="entry name" value="MFS_dom"/>
</dbReference>
<dbReference type="PANTHER" id="PTHR43124:SF3">
    <property type="entry name" value="CHLORAMPHENICOL EFFLUX PUMP RV0191"/>
    <property type="match status" value="1"/>
</dbReference>
<evidence type="ECO:0000259" key="7">
    <source>
        <dbReference type="PROSITE" id="PS50850"/>
    </source>
</evidence>
<dbReference type="PANTHER" id="PTHR43124">
    <property type="entry name" value="PURINE EFFLUX PUMP PBUE"/>
    <property type="match status" value="1"/>
</dbReference>
<evidence type="ECO:0000256" key="1">
    <source>
        <dbReference type="ARBA" id="ARBA00004651"/>
    </source>
</evidence>
<dbReference type="InterPro" id="IPR011701">
    <property type="entry name" value="MFS"/>
</dbReference>
<dbReference type="Gene3D" id="1.20.1250.20">
    <property type="entry name" value="MFS general substrate transporter like domains"/>
    <property type="match status" value="1"/>
</dbReference>
<feature type="transmembrane region" description="Helical" evidence="6">
    <location>
        <begin position="355"/>
        <end position="375"/>
    </location>
</feature>
<dbReference type="RefSeq" id="WP_343952656.1">
    <property type="nucleotide sequence ID" value="NZ_BAAAHQ010000027.1"/>
</dbReference>
<dbReference type="EMBL" id="BAAAHQ010000027">
    <property type="protein sequence ID" value="GAA0940695.1"/>
    <property type="molecule type" value="Genomic_DNA"/>
</dbReference>
<dbReference type="SUPFAM" id="SSF103473">
    <property type="entry name" value="MFS general substrate transporter"/>
    <property type="match status" value="1"/>
</dbReference>
<evidence type="ECO:0000256" key="3">
    <source>
        <dbReference type="ARBA" id="ARBA00022692"/>
    </source>
</evidence>
<feature type="transmembrane region" description="Helical" evidence="6">
    <location>
        <begin position="12"/>
        <end position="37"/>
    </location>
</feature>
<keyword evidence="2" id="KW-1003">Cell membrane</keyword>
<feature type="transmembrane region" description="Helical" evidence="6">
    <location>
        <begin position="295"/>
        <end position="314"/>
    </location>
</feature>
<feature type="transmembrane region" description="Helical" evidence="6">
    <location>
        <begin position="80"/>
        <end position="99"/>
    </location>
</feature>
<evidence type="ECO:0000256" key="6">
    <source>
        <dbReference type="SAM" id="Phobius"/>
    </source>
</evidence>
<name>A0ABN1QCZ4_9ACTN</name>
<reference evidence="8 9" key="1">
    <citation type="journal article" date="2019" name="Int. J. Syst. Evol. Microbiol.">
        <title>The Global Catalogue of Microorganisms (GCM) 10K type strain sequencing project: providing services to taxonomists for standard genome sequencing and annotation.</title>
        <authorList>
            <consortium name="The Broad Institute Genomics Platform"/>
            <consortium name="The Broad Institute Genome Sequencing Center for Infectious Disease"/>
            <person name="Wu L."/>
            <person name="Ma J."/>
        </authorList>
    </citation>
    <scope>NUCLEOTIDE SEQUENCE [LARGE SCALE GENOMIC DNA]</scope>
    <source>
        <strain evidence="8 9">JCM 11136</strain>
    </source>
</reference>
<dbReference type="InterPro" id="IPR036259">
    <property type="entry name" value="MFS_trans_sf"/>
</dbReference>
<feature type="transmembrane region" description="Helical" evidence="6">
    <location>
        <begin position="320"/>
        <end position="343"/>
    </location>
</feature>
<keyword evidence="4 6" id="KW-1133">Transmembrane helix</keyword>
<dbReference type="Proteomes" id="UP001501578">
    <property type="component" value="Unassembled WGS sequence"/>
</dbReference>
<accession>A0ABN1QCZ4</accession>
<comment type="caution">
    <text evidence="8">The sequence shown here is derived from an EMBL/GenBank/DDBJ whole genome shotgun (WGS) entry which is preliminary data.</text>
</comment>
<feature type="transmembrane region" description="Helical" evidence="6">
    <location>
        <begin position="49"/>
        <end position="73"/>
    </location>
</feature>
<evidence type="ECO:0000256" key="2">
    <source>
        <dbReference type="ARBA" id="ARBA00022475"/>
    </source>
</evidence>
<feature type="transmembrane region" description="Helical" evidence="6">
    <location>
        <begin position="169"/>
        <end position="192"/>
    </location>
</feature>
<protein>
    <submittedName>
        <fullName evidence="8">MFS transporter</fullName>
    </submittedName>
</protein>
<evidence type="ECO:0000256" key="4">
    <source>
        <dbReference type="ARBA" id="ARBA00022989"/>
    </source>
</evidence>
<keyword evidence="5 6" id="KW-0472">Membrane</keyword>
<proteinExistence type="predicted"/>
<dbReference type="PROSITE" id="PS50850">
    <property type="entry name" value="MFS"/>
    <property type="match status" value="1"/>
</dbReference>
<organism evidence="8 9">
    <name type="scientific">Nonomuraea longicatena</name>
    <dbReference type="NCBI Taxonomy" id="83682"/>
    <lineage>
        <taxon>Bacteria</taxon>
        <taxon>Bacillati</taxon>
        <taxon>Actinomycetota</taxon>
        <taxon>Actinomycetes</taxon>
        <taxon>Streptosporangiales</taxon>
        <taxon>Streptosporangiaceae</taxon>
        <taxon>Nonomuraea</taxon>
    </lineage>
</organism>
<dbReference type="CDD" id="cd17324">
    <property type="entry name" value="MFS_NepI_like"/>
    <property type="match status" value="1"/>
</dbReference>
<gene>
    <name evidence="8" type="ORF">GCM10009560_52180</name>
</gene>
<comment type="subcellular location">
    <subcellularLocation>
        <location evidence="1">Cell membrane</location>
        <topology evidence="1">Multi-pass membrane protein</topology>
    </subcellularLocation>
</comment>
<keyword evidence="3 6" id="KW-0812">Transmembrane</keyword>
<evidence type="ECO:0000313" key="8">
    <source>
        <dbReference type="EMBL" id="GAA0940695.1"/>
    </source>
</evidence>
<feature type="transmembrane region" description="Helical" evidence="6">
    <location>
        <begin position="381"/>
        <end position="400"/>
    </location>
</feature>
<feature type="transmembrane region" description="Helical" evidence="6">
    <location>
        <begin position="245"/>
        <end position="265"/>
    </location>
</feature>
<feature type="domain" description="Major facilitator superfamily (MFS) profile" evidence="7">
    <location>
        <begin position="10"/>
        <end position="403"/>
    </location>
</feature>
<evidence type="ECO:0000256" key="5">
    <source>
        <dbReference type="ARBA" id="ARBA00023136"/>
    </source>
</evidence>